<gene>
    <name evidence="1" type="ORF">Sjap_010909</name>
</gene>
<name>A0AAP0JA30_9MAGN</name>
<proteinExistence type="predicted"/>
<organism evidence="1 2">
    <name type="scientific">Stephania japonica</name>
    <dbReference type="NCBI Taxonomy" id="461633"/>
    <lineage>
        <taxon>Eukaryota</taxon>
        <taxon>Viridiplantae</taxon>
        <taxon>Streptophyta</taxon>
        <taxon>Embryophyta</taxon>
        <taxon>Tracheophyta</taxon>
        <taxon>Spermatophyta</taxon>
        <taxon>Magnoliopsida</taxon>
        <taxon>Ranunculales</taxon>
        <taxon>Menispermaceae</taxon>
        <taxon>Menispermoideae</taxon>
        <taxon>Cissampelideae</taxon>
        <taxon>Stephania</taxon>
    </lineage>
</organism>
<protein>
    <submittedName>
        <fullName evidence="1">Uncharacterized protein</fullName>
    </submittedName>
</protein>
<keyword evidence="2" id="KW-1185">Reference proteome</keyword>
<reference evidence="1 2" key="1">
    <citation type="submission" date="2024-01" db="EMBL/GenBank/DDBJ databases">
        <title>Genome assemblies of Stephania.</title>
        <authorList>
            <person name="Yang L."/>
        </authorList>
    </citation>
    <scope>NUCLEOTIDE SEQUENCE [LARGE SCALE GENOMIC DNA]</scope>
    <source>
        <strain evidence="1">QJT</strain>
        <tissue evidence="1">Leaf</tissue>
    </source>
</reference>
<dbReference type="EMBL" id="JBBNAE010000004">
    <property type="protein sequence ID" value="KAK9130422.1"/>
    <property type="molecule type" value="Genomic_DNA"/>
</dbReference>
<comment type="caution">
    <text evidence="1">The sequence shown here is derived from an EMBL/GenBank/DDBJ whole genome shotgun (WGS) entry which is preliminary data.</text>
</comment>
<dbReference type="Proteomes" id="UP001417504">
    <property type="component" value="Unassembled WGS sequence"/>
</dbReference>
<sequence>MKMLAVPPWKQLSLVLEESDDVNHNLLSLLLDCVKKDNQVKHCFWGSNMKAMV</sequence>
<dbReference type="AlphaFoldDB" id="A0AAP0JA30"/>
<evidence type="ECO:0000313" key="1">
    <source>
        <dbReference type="EMBL" id="KAK9130422.1"/>
    </source>
</evidence>
<evidence type="ECO:0000313" key="2">
    <source>
        <dbReference type="Proteomes" id="UP001417504"/>
    </source>
</evidence>
<accession>A0AAP0JA30</accession>